<feature type="region of interest" description="Disordered" evidence="1">
    <location>
        <begin position="177"/>
        <end position="200"/>
    </location>
</feature>
<dbReference type="RefSeq" id="XP_007726565.1">
    <property type="nucleotide sequence ID" value="XM_007728375.1"/>
</dbReference>
<feature type="compositionally biased region" description="Polar residues" evidence="1">
    <location>
        <begin position="267"/>
        <end position="278"/>
    </location>
</feature>
<dbReference type="InterPro" id="IPR011990">
    <property type="entry name" value="TPR-like_helical_dom_sf"/>
</dbReference>
<dbReference type="GeneID" id="19162364"/>
<feature type="region of interest" description="Disordered" evidence="1">
    <location>
        <begin position="918"/>
        <end position="939"/>
    </location>
</feature>
<feature type="compositionally biased region" description="Basic residues" evidence="1">
    <location>
        <begin position="93"/>
        <end position="102"/>
    </location>
</feature>
<dbReference type="AlphaFoldDB" id="W9YNQ6"/>
<evidence type="ECO:0000313" key="2">
    <source>
        <dbReference type="EMBL" id="EXJ83879.1"/>
    </source>
</evidence>
<dbReference type="eggNOG" id="ENOG502T09I">
    <property type="taxonomic scope" value="Eukaryota"/>
</dbReference>
<evidence type="ECO:0000256" key="1">
    <source>
        <dbReference type="SAM" id="MobiDB-lite"/>
    </source>
</evidence>
<feature type="region of interest" description="Disordered" evidence="1">
    <location>
        <begin position="267"/>
        <end position="379"/>
    </location>
</feature>
<protein>
    <submittedName>
        <fullName evidence="2">Uncharacterized protein</fullName>
    </submittedName>
</protein>
<dbReference type="HOGENOM" id="CLU_278973_0_0_1"/>
<dbReference type="Gene3D" id="1.25.40.10">
    <property type="entry name" value="Tetratricopeptide repeat domain"/>
    <property type="match status" value="1"/>
</dbReference>
<feature type="region of interest" description="Disordered" evidence="1">
    <location>
        <begin position="88"/>
        <end position="133"/>
    </location>
</feature>
<evidence type="ECO:0000313" key="3">
    <source>
        <dbReference type="Proteomes" id="UP000019484"/>
    </source>
</evidence>
<dbReference type="STRING" id="1182541.W9YNQ6"/>
<feature type="compositionally biased region" description="Basic and acidic residues" evidence="1">
    <location>
        <begin position="324"/>
        <end position="333"/>
    </location>
</feature>
<keyword evidence="3" id="KW-1185">Reference proteome</keyword>
<name>W9YNQ6_9EURO</name>
<reference evidence="2 3" key="1">
    <citation type="submission" date="2013-03" db="EMBL/GenBank/DDBJ databases">
        <title>The Genome Sequence of Capronia coronata CBS 617.96.</title>
        <authorList>
            <consortium name="The Broad Institute Genomics Platform"/>
            <person name="Cuomo C."/>
            <person name="de Hoog S."/>
            <person name="Gorbushina A."/>
            <person name="Walker B."/>
            <person name="Young S.K."/>
            <person name="Zeng Q."/>
            <person name="Gargeya S."/>
            <person name="Fitzgerald M."/>
            <person name="Haas B."/>
            <person name="Abouelleil A."/>
            <person name="Allen A.W."/>
            <person name="Alvarado L."/>
            <person name="Arachchi H.M."/>
            <person name="Berlin A.M."/>
            <person name="Chapman S.B."/>
            <person name="Gainer-Dewar J."/>
            <person name="Goldberg J."/>
            <person name="Griggs A."/>
            <person name="Gujja S."/>
            <person name="Hansen M."/>
            <person name="Howarth C."/>
            <person name="Imamovic A."/>
            <person name="Ireland A."/>
            <person name="Larimer J."/>
            <person name="McCowan C."/>
            <person name="Murphy C."/>
            <person name="Pearson M."/>
            <person name="Poon T.W."/>
            <person name="Priest M."/>
            <person name="Roberts A."/>
            <person name="Saif S."/>
            <person name="Shea T."/>
            <person name="Sisk P."/>
            <person name="Sykes S."/>
            <person name="Wortman J."/>
            <person name="Nusbaum C."/>
            <person name="Birren B."/>
        </authorList>
    </citation>
    <scope>NUCLEOTIDE SEQUENCE [LARGE SCALE GENOMIC DNA]</scope>
    <source>
        <strain evidence="2 3">CBS 617.96</strain>
    </source>
</reference>
<dbReference type="EMBL" id="AMWN01000006">
    <property type="protein sequence ID" value="EXJ83879.1"/>
    <property type="molecule type" value="Genomic_DNA"/>
</dbReference>
<gene>
    <name evidence="2" type="ORF">A1O1_07507</name>
</gene>
<dbReference type="OrthoDB" id="3026777at2759"/>
<comment type="caution">
    <text evidence="2">The sequence shown here is derived from an EMBL/GenBank/DDBJ whole genome shotgun (WGS) entry which is preliminary data.</text>
</comment>
<feature type="region of interest" description="Disordered" evidence="1">
    <location>
        <begin position="460"/>
        <end position="479"/>
    </location>
</feature>
<feature type="compositionally biased region" description="Low complexity" evidence="1">
    <location>
        <begin position="461"/>
        <end position="474"/>
    </location>
</feature>
<accession>W9YNQ6</accession>
<feature type="compositionally biased region" description="Low complexity" evidence="1">
    <location>
        <begin position="334"/>
        <end position="347"/>
    </location>
</feature>
<sequence length="1131" mass="125878">MPPPTTLVPSKNALRALRHLALSTPSVLVGTVGSICGVAALSYETCRRVRVAEKIVETKRILRSVSSGRGPAQLDALFEAAERGEDFTLQSRSTRKKRRKPGVRSLSTAAAPHHSDDNYKSRPHDIVTEPDNQSVHYPRHQSALGGHVSSDQAYKAATITTRRVPGPTFRKVAIASKEEHGRPHQRVYNHPTSPDQAKAKNFPGCVERWLTQGTAESKGDKVVPGVSAASNQVSTSVAVEPDDGYNATENCQDTVSINNLVSKAQNAAQSYNTRSPKVSTDDTLEASRGVSRRSTASLPGHPASDVPLSRISGNLQPPPNEFRVSVEKLRSQDSHSSQRNASASSPAGVSLHTPPSAHRRPNRPKVVASKSADQSRVHKHGLSWTPLLYPFGAAVDESPNGSHHQAGPSDLDLKRYLSETKNKRSEDQVSGFSIPHHLVMSDADEPMEQALRDYLGAIKGAPRPSSLPPASSAANDATQTVDQETLSRLMNFIHPSTRRLSKLAQFRRWTAVLRHEIQKDGSPDWLMAEAVFHAARGLFSPGDALSRPVFDLLRHLLSTEASYERARAILFPTDRLAWDNGVAGRHAKDHATDLPTKYLTLFCEQVQDYSVCIEEMAKVIKIAQRSGQEPSEQFAMPVLRAIVRAGDIEAARSLLDELDSIYELRNTQRLWGEYAVWNAGAGNWEEAQWILDRMQETGYSRHQPEQYASIFHRMLLHYLSKNTAHRTFGFAINAIKYTGLIPTGRTSRTIICACIREHRYDLVYEWSRLVSEAFPRLTSGFMTANGAWQLAHALQKAGASCRDIADTCRAIAHGCYDDPFPHYLRPLLVDLVKLDLSRRLEASSALSSEVLFSRDGTPLMTMDQLLQEARRFCTSPTPDDIKATTIENVKRDLAVQLDAVEELTRVFRGDVFMPDLPDVADNEESQRVPTRRSQISETRPPAFDSTFPDVLKQDKLPGYKELSAAVMNFYAARTKHGLPLDHAVLKYLIDKVVLENPADALTLIEQIYESEYVQGMQGVPFDNDIFVKWLQVVTTLGSVKAASTVLWAVVDSSRHIKWTLDFSFCLNIVTYICIGSAKGKQKALLTPEMFYLGRRLWWTRLRSPGHVDDDFEFPKWRPWELALRDAVSRPS</sequence>
<feature type="compositionally biased region" description="Polar residues" evidence="1">
    <location>
        <begin position="927"/>
        <end position="937"/>
    </location>
</feature>
<organism evidence="2 3">
    <name type="scientific">Capronia coronata CBS 617.96</name>
    <dbReference type="NCBI Taxonomy" id="1182541"/>
    <lineage>
        <taxon>Eukaryota</taxon>
        <taxon>Fungi</taxon>
        <taxon>Dikarya</taxon>
        <taxon>Ascomycota</taxon>
        <taxon>Pezizomycotina</taxon>
        <taxon>Eurotiomycetes</taxon>
        <taxon>Chaetothyriomycetidae</taxon>
        <taxon>Chaetothyriales</taxon>
        <taxon>Herpotrichiellaceae</taxon>
        <taxon>Capronia</taxon>
    </lineage>
</organism>
<feature type="compositionally biased region" description="Basic and acidic residues" evidence="1">
    <location>
        <begin position="113"/>
        <end position="127"/>
    </location>
</feature>
<dbReference type="Proteomes" id="UP000019484">
    <property type="component" value="Unassembled WGS sequence"/>
</dbReference>
<proteinExistence type="predicted"/>